<dbReference type="SUPFAM" id="SSF46548">
    <property type="entry name" value="alpha-helical ferredoxin"/>
    <property type="match status" value="1"/>
</dbReference>
<dbReference type="InterPro" id="IPR006058">
    <property type="entry name" value="2Fe2S_fd_BS"/>
</dbReference>
<organism evidence="8 9">
    <name type="scientific">Actinomyces oris</name>
    <dbReference type="NCBI Taxonomy" id="544580"/>
    <lineage>
        <taxon>Bacteria</taxon>
        <taxon>Bacillati</taxon>
        <taxon>Actinomycetota</taxon>
        <taxon>Actinomycetes</taxon>
        <taxon>Actinomycetales</taxon>
        <taxon>Actinomycetaceae</taxon>
        <taxon>Actinomyces</taxon>
    </lineage>
</organism>
<dbReference type="GO" id="GO:0009060">
    <property type="term" value="P:aerobic respiration"/>
    <property type="evidence" value="ECO:0007669"/>
    <property type="project" value="TreeGrafter"/>
</dbReference>
<dbReference type="PROSITE" id="PS00197">
    <property type="entry name" value="2FE2S_FER_1"/>
    <property type="match status" value="1"/>
</dbReference>
<evidence type="ECO:0000256" key="5">
    <source>
        <dbReference type="ARBA" id="ARBA00023014"/>
    </source>
</evidence>
<dbReference type="InterPro" id="IPR036010">
    <property type="entry name" value="2Fe-2S_ferredoxin-like_sf"/>
</dbReference>
<evidence type="ECO:0000256" key="1">
    <source>
        <dbReference type="ARBA" id="ARBA00001927"/>
    </source>
</evidence>
<evidence type="ECO:0000256" key="3">
    <source>
        <dbReference type="ARBA" id="ARBA00022723"/>
    </source>
</evidence>
<dbReference type="InterPro" id="IPR009051">
    <property type="entry name" value="Helical_ferredxn"/>
</dbReference>
<evidence type="ECO:0000256" key="2">
    <source>
        <dbReference type="ARBA" id="ARBA00009433"/>
    </source>
</evidence>
<comment type="cofactor">
    <cofactor evidence="6">
        <name>[2Fe-2S] cluster</name>
        <dbReference type="ChEBI" id="CHEBI:190135"/>
    </cofactor>
</comment>
<gene>
    <name evidence="8" type="ORF">BKH29_10595</name>
</gene>
<dbReference type="AlphaFoldDB" id="A0A1Q8V5U4"/>
<dbReference type="PROSITE" id="PS00198">
    <property type="entry name" value="4FE4S_FER_1"/>
    <property type="match status" value="1"/>
</dbReference>
<dbReference type="InterPro" id="IPR050573">
    <property type="entry name" value="SDH/FRD_Iron-Sulfur"/>
</dbReference>
<dbReference type="GO" id="GO:0051537">
    <property type="term" value="F:2 iron, 2 sulfur cluster binding"/>
    <property type="evidence" value="ECO:0007669"/>
    <property type="project" value="InterPro"/>
</dbReference>
<keyword evidence="4" id="KW-0408">Iron</keyword>
<reference evidence="8 9" key="1">
    <citation type="submission" date="2016-12" db="EMBL/GenBank/DDBJ databases">
        <title>Genomic Comparison of strains in the 'Actinomyces naeslundii' Group.</title>
        <authorList>
            <person name="Mughal S.R."/>
            <person name="Do T."/>
            <person name="Gilbert S.C."/>
            <person name="Witherden E.A."/>
            <person name="Didelot X."/>
            <person name="Beighton D."/>
        </authorList>
    </citation>
    <scope>NUCLEOTIDE SEQUENCE [LARGE SCALE GENOMIC DNA]</scope>
    <source>
        <strain evidence="8 9">CCUG 33920</strain>
    </source>
</reference>
<evidence type="ECO:0000256" key="4">
    <source>
        <dbReference type="ARBA" id="ARBA00023004"/>
    </source>
</evidence>
<dbReference type="SUPFAM" id="SSF54292">
    <property type="entry name" value="2Fe-2S ferredoxin-like"/>
    <property type="match status" value="1"/>
</dbReference>
<dbReference type="Proteomes" id="UP000186857">
    <property type="component" value="Unassembled WGS sequence"/>
</dbReference>
<dbReference type="GO" id="GO:0022904">
    <property type="term" value="P:respiratory electron transport chain"/>
    <property type="evidence" value="ECO:0007669"/>
    <property type="project" value="TreeGrafter"/>
</dbReference>
<comment type="similarity">
    <text evidence="2">Belongs to the succinate dehydrogenase/fumarate reductase iron-sulfur protein family.</text>
</comment>
<comment type="cofactor">
    <cofactor evidence="1">
        <name>[3Fe-4S] cluster</name>
        <dbReference type="ChEBI" id="CHEBI:21137"/>
    </cofactor>
</comment>
<evidence type="ECO:0000313" key="9">
    <source>
        <dbReference type="Proteomes" id="UP000186857"/>
    </source>
</evidence>
<dbReference type="NCBIfam" id="NF005746">
    <property type="entry name" value="PRK07570.1"/>
    <property type="match status" value="1"/>
</dbReference>
<protein>
    <submittedName>
        <fullName evidence="8">Succinate dehydrogenase</fullName>
    </submittedName>
</protein>
<evidence type="ECO:0000259" key="7">
    <source>
        <dbReference type="PROSITE" id="PS51379"/>
    </source>
</evidence>
<dbReference type="RefSeq" id="WP_075377377.1">
    <property type="nucleotide sequence ID" value="NZ_MSKJ01000025.1"/>
</dbReference>
<dbReference type="Gene3D" id="3.10.20.30">
    <property type="match status" value="1"/>
</dbReference>
<dbReference type="InterPro" id="IPR025192">
    <property type="entry name" value="Succ_DH/fum_Rdtase_N"/>
</dbReference>
<dbReference type="EMBL" id="MSKJ01000025">
    <property type="protein sequence ID" value="OLO43532.1"/>
    <property type="molecule type" value="Genomic_DNA"/>
</dbReference>
<dbReference type="InterPro" id="IPR017896">
    <property type="entry name" value="4Fe4S_Fe-S-bd"/>
</dbReference>
<dbReference type="InterPro" id="IPR017900">
    <property type="entry name" value="4Fe4S_Fe_S_CS"/>
</dbReference>
<evidence type="ECO:0000256" key="6">
    <source>
        <dbReference type="ARBA" id="ARBA00034078"/>
    </source>
</evidence>
<keyword evidence="3" id="KW-0479">Metal-binding</keyword>
<dbReference type="OrthoDB" id="9804391at2"/>
<accession>A0A1Q8V5U4</accession>
<dbReference type="Gene3D" id="1.10.1060.10">
    <property type="entry name" value="Alpha-helical ferredoxin"/>
    <property type="match status" value="1"/>
</dbReference>
<feature type="domain" description="4Fe-4S ferredoxin-type" evidence="7">
    <location>
        <begin position="150"/>
        <end position="179"/>
    </location>
</feature>
<dbReference type="Pfam" id="PF13085">
    <property type="entry name" value="Fer2_3"/>
    <property type="match status" value="1"/>
</dbReference>
<dbReference type="PANTHER" id="PTHR11921:SF41">
    <property type="entry name" value="SUCCINATE DEHYDROGENASE"/>
    <property type="match status" value="1"/>
</dbReference>
<keyword evidence="5" id="KW-0411">Iron-sulfur</keyword>
<dbReference type="InterPro" id="IPR012675">
    <property type="entry name" value="Beta-grasp_dom_sf"/>
</dbReference>
<name>A0A1Q8V5U4_9ACTO</name>
<dbReference type="PROSITE" id="PS51379">
    <property type="entry name" value="4FE4S_FER_2"/>
    <property type="match status" value="1"/>
</dbReference>
<proteinExistence type="inferred from homology"/>
<comment type="caution">
    <text evidence="8">The sequence shown here is derived from an EMBL/GenBank/DDBJ whole genome shotgun (WGS) entry which is preliminary data.</text>
</comment>
<dbReference type="PANTHER" id="PTHR11921">
    <property type="entry name" value="SUCCINATE DEHYDROGENASE IRON-SULFUR PROTEIN"/>
    <property type="match status" value="1"/>
</dbReference>
<dbReference type="GO" id="GO:0046872">
    <property type="term" value="F:metal ion binding"/>
    <property type="evidence" value="ECO:0007669"/>
    <property type="project" value="UniProtKB-KW"/>
</dbReference>
<dbReference type="Pfam" id="PF12838">
    <property type="entry name" value="Fer4_7"/>
    <property type="match status" value="1"/>
</dbReference>
<dbReference type="GO" id="GO:0009055">
    <property type="term" value="F:electron transfer activity"/>
    <property type="evidence" value="ECO:0007669"/>
    <property type="project" value="InterPro"/>
</dbReference>
<evidence type="ECO:0000313" key="8">
    <source>
        <dbReference type="EMBL" id="OLO43532.1"/>
    </source>
</evidence>
<sequence length="251" mass="26964">MRIELEIWRQDGPRARGFFESHVVEDAEPQMSLLELLDRLNDQIIEAGGEPVVFESDCREGVCGACGFLVNGVPHGPMDTTPACRQHLRAFPGVRRFRLEPWRSAAFPVIRDLVVDRTALDELIRVGGTVDVAAGTAPDADDVAQGHLQAERALDFAACIGCGACVAACPNGAAALFAGAKLAHLSLMPAGRIERGRRARAMTRELDELFGPCSEYGECLPACPAGIPIEAIALLNREVLRAGLRGTAHDD</sequence>